<dbReference type="AlphaFoldDB" id="A0A2I5TLF1"/>
<evidence type="ECO:0000313" key="2">
    <source>
        <dbReference type="EMBL" id="AUH05389.1"/>
    </source>
</evidence>
<dbReference type="Pfam" id="PF07273">
    <property type="entry name" value="DUF1439"/>
    <property type="match status" value="1"/>
</dbReference>
<dbReference type="STRING" id="104623.Ser39006_02411"/>
<dbReference type="Proteomes" id="UP000233778">
    <property type="component" value="Chromosome"/>
</dbReference>
<proteinExistence type="predicted"/>
<reference evidence="2" key="2">
    <citation type="submission" date="2013-09" db="EMBL/GenBank/DDBJ databases">
        <authorList>
            <person name="Wang G."/>
            <person name="Yang Y."/>
            <person name="Su Y."/>
        </authorList>
    </citation>
    <scope>NUCLEOTIDE SEQUENCE</scope>
    <source>
        <strain evidence="2">ATCC 39006</strain>
    </source>
</reference>
<dbReference type="PROSITE" id="PS51257">
    <property type="entry name" value="PROKAR_LIPOPROTEIN"/>
    <property type="match status" value="1"/>
</dbReference>
<protein>
    <recommendedName>
        <fullName evidence="5">Lipoprotein</fullName>
    </recommendedName>
</protein>
<evidence type="ECO:0000313" key="1">
    <source>
        <dbReference type="EMBL" id="AUH01068.1"/>
    </source>
</evidence>
<gene>
    <name evidence="1" type="ORF">CWC46_15340</name>
    <name evidence="2" type="ORF">Ser39006_015345</name>
</gene>
<name>A0A2I5TLF1_SERS3</name>
<dbReference type="InterPro" id="IPR010835">
    <property type="entry name" value="DUF1439"/>
</dbReference>
<keyword evidence="3" id="KW-1185">Reference proteome</keyword>
<dbReference type="EMBL" id="CP025085">
    <property type="protein sequence ID" value="AUH01068.1"/>
    <property type="molecule type" value="Genomic_DNA"/>
</dbReference>
<organism evidence="2 3">
    <name type="scientific">Serratia sp. (strain ATCC 39006)</name>
    <name type="common">Prodigiosinella confusarubida</name>
    <dbReference type="NCBI Taxonomy" id="104623"/>
    <lineage>
        <taxon>Bacteria</taxon>
        <taxon>Pseudomonadati</taxon>
        <taxon>Pseudomonadota</taxon>
        <taxon>Gammaproteobacteria</taxon>
        <taxon>Enterobacterales</taxon>
        <taxon>Pectobacteriaceae</taxon>
        <taxon>Prodigiosinella</taxon>
    </lineage>
</organism>
<reference evidence="2 3" key="1">
    <citation type="journal article" date="2013" name="Genome Announc.">
        <title>Draft genome sequence of Serratia sp. strain ATCC 39006, a model bacterium for analysis of the biosynthesis and regulation of prodigiosin, a carbapenem, and gas vesicles.</title>
        <authorList>
            <person name="Fineran P.C."/>
            <person name="Iglesias Cans M.C."/>
            <person name="Ramsay J.P."/>
            <person name="Wilf N.M."/>
            <person name="Cossyleon D."/>
            <person name="McNeil M.B."/>
            <person name="Williamson N.R."/>
            <person name="Monson R.E."/>
            <person name="Becher S.A."/>
            <person name="Stanton J.A."/>
            <person name="Brugger K."/>
            <person name="Brown S.D."/>
            <person name="Salmond G.P."/>
        </authorList>
    </citation>
    <scope>NUCLEOTIDE SEQUENCE [LARGE SCALE GENOMIC DNA]</scope>
    <source>
        <strain evidence="2">ATCC 39006</strain>
        <strain evidence="3">ATCC 39006 / SC 11482</strain>
    </source>
</reference>
<dbReference type="EMBL" id="CP025084">
    <property type="protein sequence ID" value="AUH05389.1"/>
    <property type="molecule type" value="Genomic_DNA"/>
</dbReference>
<dbReference type="NCBIfam" id="NF007894">
    <property type="entry name" value="PRK10598.1"/>
    <property type="match status" value="1"/>
</dbReference>
<reference evidence="1 4" key="3">
    <citation type="submission" date="2017-11" db="EMBL/GenBank/DDBJ databases">
        <title>Complete genome sequence of Serratia sp. ATCC 39006 LacA.</title>
        <authorList>
            <person name="Hampton H.G."/>
            <person name="Jackson S.A."/>
            <person name="Jauregui R."/>
            <person name="Poulter G.T.M."/>
            <person name="Salmond G.P.C."/>
            <person name="Fineran P.C."/>
        </authorList>
    </citation>
    <scope>NUCLEOTIDE SEQUENCE [LARGE SCALE GENOMIC DNA]</scope>
    <source>
        <strain evidence="1 4">ATCC 39006</strain>
    </source>
</reference>
<reference evidence="2" key="4">
    <citation type="submission" date="2017-11" db="EMBL/GenBank/DDBJ databases">
        <title>Complete genome sequence of Serratia sp. ATCC 39006.</title>
        <authorList>
            <person name="Hampton H.G."/>
            <person name="Jackson S.A."/>
            <person name="Jauregui R."/>
            <person name="Poulter G.T.M."/>
            <person name="Salmond G.P.C."/>
            <person name="Fineran P.C."/>
        </authorList>
    </citation>
    <scope>NUCLEOTIDE SEQUENCE</scope>
    <source>
        <strain evidence="2">ATCC 39006</strain>
    </source>
</reference>
<accession>A0A2I5TLF1</accession>
<dbReference type="Proteomes" id="UP000017700">
    <property type="component" value="Chromosome"/>
</dbReference>
<dbReference type="Gene3D" id="3.15.10.40">
    <property type="entry name" value="Uncharacterised protein PF07273, DUF1439"/>
    <property type="match status" value="1"/>
</dbReference>
<dbReference type="KEGG" id="serq:CWC46_15340"/>
<dbReference type="OrthoDB" id="5688063at2"/>
<dbReference type="RefSeq" id="WP_021015676.1">
    <property type="nucleotide sequence ID" value="NZ_CP025084.1"/>
</dbReference>
<evidence type="ECO:0000313" key="4">
    <source>
        <dbReference type="Proteomes" id="UP000233778"/>
    </source>
</evidence>
<sequence length="187" mass="20507">MKKSGWATLALLGTFLLSGCNQLTQYSLSEQDVNQYLQKHNDYQKQVGVPGVLDAHIVLTDLSSQIGRAEPGKVTLTGNAKIDISSLLGSQSADMKLTLKAQPVFDKSQGAIYLKDLELTDYTVQPEKMQSVMKTLTPYLNESLKSYFDQKPAYVLNGDHSTKEAIAKKLAKGIVVKPGQLVIMLTD</sequence>
<evidence type="ECO:0008006" key="5">
    <source>
        <dbReference type="Google" id="ProtNLM"/>
    </source>
</evidence>
<dbReference type="KEGG" id="sera:Ser39006_015345"/>
<evidence type="ECO:0000313" key="3">
    <source>
        <dbReference type="Proteomes" id="UP000017700"/>
    </source>
</evidence>